<evidence type="ECO:0000313" key="3">
    <source>
        <dbReference type="Proteomes" id="UP000182829"/>
    </source>
</evidence>
<organism evidence="2 3">
    <name type="scientific">Natronobacterium gregoryi</name>
    <dbReference type="NCBI Taxonomy" id="44930"/>
    <lineage>
        <taxon>Archaea</taxon>
        <taxon>Methanobacteriati</taxon>
        <taxon>Methanobacteriota</taxon>
        <taxon>Stenosarchaea group</taxon>
        <taxon>Halobacteria</taxon>
        <taxon>Halobacteriales</taxon>
        <taxon>Natrialbaceae</taxon>
        <taxon>Natronobacterium</taxon>
    </lineage>
</organism>
<dbReference type="EMBL" id="FORO01000008">
    <property type="protein sequence ID" value="SFI88404.1"/>
    <property type="molecule type" value="Genomic_DNA"/>
</dbReference>
<dbReference type="InterPro" id="IPR055713">
    <property type="entry name" value="DUF7289"/>
</dbReference>
<gene>
    <name evidence="2" type="ORF">SAMN05443661_10861</name>
</gene>
<keyword evidence="1" id="KW-0472">Membrane</keyword>
<sequence length="272" mass="28883">MTGATDTTTGRFGGDDRAVSEVVAFVLVFGVILTSVALLSVTGFQAMDGYQEAEQVANAERAMDALTENVNDVLRYDGIDRRHGELTLREGTVTAGSSGTVVNVSVGGDPIGDDKPFSEIATEDGAFDVGEFAYHYESETIAYEAGGLVRADDTGSVLLEDPLLTCRDDTAVVTLAVVDSQNRSIQSHDGLGVTVVETDPDRHTRIVDVTGDANVSIGIDDTEYERAWHGAVSAGDWDVEEHGGYDPDDGDVIGVCNADRAVVTVVEIDVRY</sequence>
<feature type="transmembrane region" description="Helical" evidence="1">
    <location>
        <begin position="22"/>
        <end position="41"/>
    </location>
</feature>
<evidence type="ECO:0000256" key="1">
    <source>
        <dbReference type="SAM" id="Phobius"/>
    </source>
</evidence>
<accession>A0A1I3LUE0</accession>
<dbReference type="AlphaFoldDB" id="A0A1I3LUE0"/>
<dbReference type="Pfam" id="PF23960">
    <property type="entry name" value="DUF7289"/>
    <property type="match status" value="1"/>
</dbReference>
<keyword evidence="1" id="KW-0812">Transmembrane</keyword>
<dbReference type="Proteomes" id="UP000182829">
    <property type="component" value="Unassembled WGS sequence"/>
</dbReference>
<evidence type="ECO:0000313" key="2">
    <source>
        <dbReference type="EMBL" id="SFI88404.1"/>
    </source>
</evidence>
<protein>
    <submittedName>
        <fullName evidence="2">Uncharacterized protein</fullName>
    </submittedName>
</protein>
<proteinExistence type="predicted"/>
<keyword evidence="1" id="KW-1133">Transmembrane helix</keyword>
<dbReference type="OrthoDB" id="118051at2157"/>
<dbReference type="GeneID" id="14207673"/>
<dbReference type="RefSeq" id="WP_005576337.1">
    <property type="nucleotide sequence ID" value="NZ_FORO01000008.1"/>
</dbReference>
<dbReference type="OMA" id="DYQENEQ"/>
<name>A0A1I3LUE0_9EURY</name>
<reference evidence="2 3" key="1">
    <citation type="submission" date="2016-10" db="EMBL/GenBank/DDBJ databases">
        <authorList>
            <person name="de Groot N.N."/>
        </authorList>
    </citation>
    <scope>NUCLEOTIDE SEQUENCE [LARGE SCALE GENOMIC DNA]</scope>
    <source>
        <strain evidence="2 3">SP2</strain>
    </source>
</reference>